<dbReference type="AlphaFoldDB" id="A0A4Z6G5L3"/>
<organism evidence="2">
    <name type="scientific">Vibrio parahaemolyticus</name>
    <dbReference type="NCBI Taxonomy" id="670"/>
    <lineage>
        <taxon>Bacteria</taxon>
        <taxon>Pseudomonadati</taxon>
        <taxon>Pseudomonadota</taxon>
        <taxon>Gammaproteobacteria</taxon>
        <taxon>Vibrionales</taxon>
        <taxon>Vibrionaceae</taxon>
        <taxon>Vibrio</taxon>
    </lineage>
</organism>
<evidence type="ECO:0000313" key="4">
    <source>
        <dbReference type="Proteomes" id="UP000464718"/>
    </source>
</evidence>
<dbReference type="EMBL" id="CP034298">
    <property type="protein sequence ID" value="QHH11044.1"/>
    <property type="molecule type" value="Genomic_DNA"/>
</dbReference>
<reference evidence="2" key="1">
    <citation type="journal article" date="2018" name="Genome Biol.">
        <title>SKESA: strategic k-mer extension for scrupulous assemblies.</title>
        <authorList>
            <person name="Souvorov A."/>
            <person name="Agarwala R."/>
            <person name="Lipman D.J."/>
        </authorList>
    </citation>
    <scope>NUCLEOTIDE SEQUENCE</scope>
    <source>
        <strain evidence="2">1930</strain>
    </source>
</reference>
<dbReference type="EMBL" id="DACQKT010000012">
    <property type="protein sequence ID" value="HAS6679173.1"/>
    <property type="molecule type" value="Genomic_DNA"/>
</dbReference>
<dbReference type="Pfam" id="PF13609">
    <property type="entry name" value="Porin_4"/>
    <property type="match status" value="1"/>
</dbReference>
<proteinExistence type="predicted"/>
<dbReference type="SUPFAM" id="SSF56935">
    <property type="entry name" value="Porins"/>
    <property type="match status" value="1"/>
</dbReference>
<dbReference type="OrthoDB" id="5858071at2"/>
<dbReference type="Proteomes" id="UP000856022">
    <property type="component" value="Unassembled WGS sequence"/>
</dbReference>
<dbReference type="GO" id="GO:0015288">
    <property type="term" value="F:porin activity"/>
    <property type="evidence" value="ECO:0007669"/>
    <property type="project" value="InterPro"/>
</dbReference>
<accession>A0A4Z6G5L3</accession>
<evidence type="ECO:0000259" key="1">
    <source>
        <dbReference type="Pfam" id="PF13609"/>
    </source>
</evidence>
<dbReference type="Gene3D" id="2.40.160.10">
    <property type="entry name" value="Porin"/>
    <property type="match status" value="1"/>
</dbReference>
<sequence>MHCYESITSGLKNIKKGIRKGYPKLRKGSGLIMKKTLVALAVAGISTSALAAGNIYDNGTTSFNLKGEIDTYVSTVEGKENGKTVVKRDVDVDLWAKIQIDAEHKLNEDVKVFGSFELENGEFFDKDNSSDHARVRTDDLYFGAYFGDNWGVAFGEVGDFGDSLDAITIDNTNEGLGYVDDFVKSKESAGHAVSVKGSFDKLTVIADAYLDQDEKIDTAFGLSAQYAINDMFTVGASYQDQENRDAAGTDYQVMGAAVRFNMDNFSAAVNYVAEELNKADQDTWSAVAAYKMNEARVYTSFGFTEYEGDHDQSYYTFGADYAVTGNVLTFIEYTSSENDEKNVSKKEADLVVAGVYYTF</sequence>
<feature type="domain" description="Porin" evidence="1">
    <location>
        <begin position="39"/>
        <end position="340"/>
    </location>
</feature>
<evidence type="ECO:0000313" key="3">
    <source>
        <dbReference type="EMBL" id="QHH11044.1"/>
    </source>
</evidence>
<evidence type="ECO:0000313" key="2">
    <source>
        <dbReference type="EMBL" id="HAS6679173.1"/>
    </source>
</evidence>
<dbReference type="GO" id="GO:0016020">
    <property type="term" value="C:membrane"/>
    <property type="evidence" value="ECO:0007669"/>
    <property type="project" value="InterPro"/>
</dbReference>
<reference evidence="3 4" key="2">
    <citation type="submission" date="2018-12" db="EMBL/GenBank/DDBJ databases">
        <title>Genomic insights into the evolutionary origins and pathogenicity of five Vibrio parahaemolyticus strains isolated from the shrimp with acute hepatopancreatic necrosis disease (AHPND).</title>
        <authorList>
            <person name="Yang Q."/>
            <person name="Dong X."/>
            <person name="Xie G."/>
            <person name="Fu S."/>
            <person name="Zou P."/>
            <person name="Sun J."/>
            <person name="Wang Y."/>
            <person name="Huang J."/>
        </authorList>
    </citation>
    <scope>NUCLEOTIDE SEQUENCE [LARGE SCALE GENOMIC DNA]</scope>
    <source>
        <strain evidence="3 4">20160303005-1</strain>
    </source>
</reference>
<dbReference type="OMA" id="WAKIQID"/>
<gene>
    <name evidence="3" type="ORF">EHC69_05580</name>
    <name evidence="2" type="ORF">I7278_20465</name>
</gene>
<dbReference type="InterPro" id="IPR023614">
    <property type="entry name" value="Porin_dom_sf"/>
</dbReference>
<name>A0A4Z6G5L3_VIBPH</name>
<reference evidence="2" key="3">
    <citation type="submission" date="2019-12" db="EMBL/GenBank/DDBJ databases">
        <authorList>
            <consortium name="NCBI Pathogen Detection Project"/>
        </authorList>
    </citation>
    <scope>NUCLEOTIDE SEQUENCE</scope>
    <source>
        <strain evidence="2">1930</strain>
    </source>
</reference>
<dbReference type="Proteomes" id="UP000464718">
    <property type="component" value="Chromosome i"/>
</dbReference>
<dbReference type="InterPro" id="IPR033900">
    <property type="entry name" value="Gram_neg_porin_domain"/>
</dbReference>
<dbReference type="SMR" id="A0A4Z6G5L3"/>
<protein>
    <submittedName>
        <fullName evidence="2">Porin</fullName>
    </submittedName>
</protein>